<organism evidence="11 12">
    <name type="scientific">Geoanaerobacter pelophilus</name>
    <dbReference type="NCBI Taxonomy" id="60036"/>
    <lineage>
        <taxon>Bacteria</taxon>
        <taxon>Pseudomonadati</taxon>
        <taxon>Thermodesulfobacteriota</taxon>
        <taxon>Desulfuromonadia</taxon>
        <taxon>Geobacterales</taxon>
        <taxon>Geobacteraceae</taxon>
        <taxon>Geoanaerobacter</taxon>
    </lineage>
</organism>
<comment type="caution">
    <text evidence="11">The sequence shown here is derived from an EMBL/GenBank/DDBJ whole genome shotgun (WGS) entry which is preliminary data.</text>
</comment>
<dbReference type="GO" id="GO:0006281">
    <property type="term" value="P:DNA repair"/>
    <property type="evidence" value="ECO:0007669"/>
    <property type="project" value="UniProtKB-KW"/>
</dbReference>
<feature type="domain" description="RecC C-terminal" evidence="10">
    <location>
        <begin position="804"/>
        <end position="1022"/>
    </location>
</feature>
<evidence type="ECO:0000259" key="10">
    <source>
        <dbReference type="Pfam" id="PF17946"/>
    </source>
</evidence>
<keyword evidence="1" id="KW-0540">Nuclease</keyword>
<keyword evidence="6" id="KW-0269">Exonuclease</keyword>
<dbReference type="GO" id="GO:0006310">
    <property type="term" value="P:DNA recombination"/>
    <property type="evidence" value="ECO:0007669"/>
    <property type="project" value="TreeGrafter"/>
</dbReference>
<dbReference type="InterPro" id="IPR041500">
    <property type="entry name" value="RecC_C"/>
</dbReference>
<dbReference type="SUPFAM" id="SSF52980">
    <property type="entry name" value="Restriction endonuclease-like"/>
    <property type="match status" value="1"/>
</dbReference>
<protein>
    <submittedName>
        <fullName evidence="11">Exodeoxyribonuclease V subunit gamma</fullName>
        <ecNumber evidence="11">3.1.11.5</ecNumber>
    </submittedName>
</protein>
<evidence type="ECO:0000256" key="8">
    <source>
        <dbReference type="ARBA" id="ARBA00023125"/>
    </source>
</evidence>
<dbReference type="Gene3D" id="3.40.50.300">
    <property type="entry name" value="P-loop containing nucleotide triphosphate hydrolases"/>
    <property type="match status" value="1"/>
</dbReference>
<evidence type="ECO:0000313" key="12">
    <source>
        <dbReference type="Proteomes" id="UP000811899"/>
    </source>
</evidence>
<dbReference type="GO" id="GO:0004386">
    <property type="term" value="F:helicase activity"/>
    <property type="evidence" value="ECO:0007669"/>
    <property type="project" value="UniProtKB-KW"/>
</dbReference>
<dbReference type="Gene3D" id="1.10.486.10">
    <property type="entry name" value="PCRA, domain 4"/>
    <property type="match status" value="1"/>
</dbReference>
<proteinExistence type="inferred from homology"/>
<dbReference type="Gene3D" id="3.40.50.10930">
    <property type="match status" value="1"/>
</dbReference>
<dbReference type="NCBIfam" id="TIGR01450">
    <property type="entry name" value="recC"/>
    <property type="match status" value="1"/>
</dbReference>
<dbReference type="RefSeq" id="WP_214172460.1">
    <property type="nucleotide sequence ID" value="NZ_JAHCVJ010000006.1"/>
</dbReference>
<sequence>MTGAIRLYTSNRLELLAEQLAGVVAAPLADPFEQEVIAVQSRGMERWLAMQLAGKLGVWSNCRYPFPNTLAWEMFRLAFPTIPEDNPYATEAMTWQLMEIIPRCFATPDFAPLCSYLTEDPLGVKLFQLAGAIADLFDQYTLFRPEMIRAWEWGVSCECCSWQAELWRRLAKGKKSLHRGALLGNFRKLLRSDAHLPGKLPARISVFGIPSLPPYHVEILAALASRCEVNLFLLNPSSKHWFQIVSPLEKVRKVFKNPNQPGLFDLLEVGNPLLASLGGQGRDFFEMLYEGYRLDEGRGGRFAQPDRDGMLHKVQSDILGLVDGTGPREPSLEIVAADRSLQVHSCHSPLREVEVLHDRLLDLFETVPGLVPRDVIVMTPQIDDYAPFIAAVFGGVKDSARRIPYAVADRTLASGGSLVRAFLELFDILDSRFEASRIMDLLENRFVAARFGLDDDGLAAARRWITESGIRWGIDAADRQEEGLPPFAENSWTEGLDRLLLGYAMPGDGTSLFSGILPFSDIEGGEARHLGGVITFAEALFARHRSQRTDCTPTEWAGYLSELLATFFLPDDEVQAEHLFLVSSFDELRKKSGDAGFTGTITLAVVRTWLMERLSTAGVAEGFLTGRVTFCAMLPMRSIPFRVVALLGMNDGLFPRQHRPSGFDLMAAAPKRCDRSIRNEDRYLFLESLLSARDALYISFIGQSGKDNAAMPPSVVVSELLDYAERAFMVAGVPENRQRDAVRERIVVKHRLQPFHKDYFTPTAKRLFSYSAENCAAAGSRLSGGGETAILAGLPLKLPDGDQRQLTIDQLLAFLGNPAGAFLKRAGIRIEGVEPPVEDREPFAANGLDSYKLSAELVTEYLAGRDPVDKIASFLARGVLPPAGPGRAALAALRERAGHFAAVVAPFAALPALEPIEIECVISGCRLTGRLTGINRDGLLRYRCARLKAKDQLSCWVHHLFLNLCAPEGYPRRSLLVASDGHREFPPCANAGEHLATLVELYLKGLCEPLPFFPETSYEVATNPGKSEKLLSIWNGYQSGKIRHKGERERERAFDLFFGALPPEDLFASPGFREIAQAVYQPLFASLAKENR</sequence>
<dbReference type="PANTHER" id="PTHR30591">
    <property type="entry name" value="RECBCD ENZYME SUBUNIT RECC"/>
    <property type="match status" value="1"/>
</dbReference>
<dbReference type="Proteomes" id="UP000811899">
    <property type="component" value="Unassembled WGS sequence"/>
</dbReference>
<reference evidence="11 12" key="1">
    <citation type="submission" date="2021-05" db="EMBL/GenBank/DDBJ databases">
        <title>The draft genome of Geobacter pelophilus DSM 12255.</title>
        <authorList>
            <person name="Xu Z."/>
            <person name="Masuda Y."/>
            <person name="Itoh H."/>
            <person name="Senoo K."/>
        </authorList>
    </citation>
    <scope>NUCLEOTIDE SEQUENCE [LARGE SCALE GENOMIC DNA]</scope>
    <source>
        <strain evidence="11 12">DSM 12255</strain>
    </source>
</reference>
<dbReference type="InterPro" id="IPR013986">
    <property type="entry name" value="DExx_box_DNA_helicase_dom_sf"/>
</dbReference>
<name>A0AAW4LBC1_9BACT</name>
<evidence type="ECO:0000256" key="1">
    <source>
        <dbReference type="ARBA" id="ARBA00022722"/>
    </source>
</evidence>
<evidence type="ECO:0000256" key="4">
    <source>
        <dbReference type="ARBA" id="ARBA00022801"/>
    </source>
</evidence>
<evidence type="ECO:0000256" key="9">
    <source>
        <dbReference type="ARBA" id="ARBA00023204"/>
    </source>
</evidence>
<keyword evidence="4 11" id="KW-0378">Hydrolase</keyword>
<evidence type="ECO:0000256" key="5">
    <source>
        <dbReference type="ARBA" id="ARBA00022806"/>
    </source>
</evidence>
<keyword evidence="3" id="KW-0227">DNA damage</keyword>
<dbReference type="EMBL" id="JAHCVJ010000006">
    <property type="protein sequence ID" value="MBT0665691.1"/>
    <property type="molecule type" value="Genomic_DNA"/>
</dbReference>
<dbReference type="EC" id="3.1.11.5" evidence="11"/>
<dbReference type="GO" id="GO:0005524">
    <property type="term" value="F:ATP binding"/>
    <property type="evidence" value="ECO:0007669"/>
    <property type="project" value="UniProtKB-KW"/>
</dbReference>
<dbReference type="InterPro" id="IPR006697">
    <property type="entry name" value="RecC"/>
</dbReference>
<dbReference type="AlphaFoldDB" id="A0AAW4LBC1"/>
<dbReference type="Gene3D" id="1.10.10.990">
    <property type="match status" value="1"/>
</dbReference>
<dbReference type="PANTHER" id="PTHR30591:SF1">
    <property type="entry name" value="RECBCD ENZYME SUBUNIT RECC"/>
    <property type="match status" value="1"/>
</dbReference>
<dbReference type="Pfam" id="PF04257">
    <property type="entry name" value="Exonuc_V_gamma"/>
    <property type="match status" value="1"/>
</dbReference>
<dbReference type="InterPro" id="IPR027417">
    <property type="entry name" value="P-loop_NTPase"/>
</dbReference>
<keyword evidence="5" id="KW-0347">Helicase</keyword>
<evidence type="ECO:0000313" key="11">
    <source>
        <dbReference type="EMBL" id="MBT0665691.1"/>
    </source>
</evidence>
<evidence type="ECO:0000256" key="3">
    <source>
        <dbReference type="ARBA" id="ARBA00022763"/>
    </source>
</evidence>
<dbReference type="HAMAP" id="MF_01486">
    <property type="entry name" value="RecC"/>
    <property type="match status" value="1"/>
</dbReference>
<dbReference type="InterPro" id="IPR011335">
    <property type="entry name" value="Restrct_endonuc-II-like"/>
</dbReference>
<evidence type="ECO:0000256" key="6">
    <source>
        <dbReference type="ARBA" id="ARBA00022839"/>
    </source>
</evidence>
<dbReference type="GO" id="GO:0009338">
    <property type="term" value="C:exodeoxyribonuclease V complex"/>
    <property type="evidence" value="ECO:0007669"/>
    <property type="project" value="InterPro"/>
</dbReference>
<keyword evidence="7" id="KW-0067">ATP-binding</keyword>
<evidence type="ECO:0000256" key="7">
    <source>
        <dbReference type="ARBA" id="ARBA00022840"/>
    </source>
</evidence>
<dbReference type="Pfam" id="PF17946">
    <property type="entry name" value="RecC_C"/>
    <property type="match status" value="1"/>
</dbReference>
<keyword evidence="9" id="KW-0234">DNA repair</keyword>
<keyword evidence="8" id="KW-0238">DNA-binding</keyword>
<evidence type="ECO:0000256" key="2">
    <source>
        <dbReference type="ARBA" id="ARBA00022741"/>
    </source>
</evidence>
<dbReference type="SUPFAM" id="SSF52540">
    <property type="entry name" value="P-loop containing nucleoside triphosphate hydrolases"/>
    <property type="match status" value="2"/>
</dbReference>
<keyword evidence="2" id="KW-0547">Nucleotide-binding</keyword>
<gene>
    <name evidence="11" type="primary">recC</name>
    <name evidence="11" type="ORF">KI809_15380</name>
</gene>
<accession>A0AAW4LBC1</accession>
<dbReference type="Gene3D" id="1.10.10.160">
    <property type="match status" value="1"/>
</dbReference>
<dbReference type="PIRSF" id="PIRSF000980">
    <property type="entry name" value="RecC"/>
    <property type="match status" value="1"/>
</dbReference>
<keyword evidence="12" id="KW-1185">Reference proteome</keyword>
<dbReference type="GO" id="GO:0008854">
    <property type="term" value="F:exodeoxyribonuclease V activity"/>
    <property type="evidence" value="ECO:0007669"/>
    <property type="project" value="UniProtKB-EC"/>
</dbReference>
<dbReference type="GO" id="GO:0003677">
    <property type="term" value="F:DNA binding"/>
    <property type="evidence" value="ECO:0007669"/>
    <property type="project" value="UniProtKB-KW"/>
</dbReference>